<feature type="active site" description="Charge relay system" evidence="4">
    <location>
        <position position="269"/>
    </location>
</feature>
<keyword evidence="3 6" id="KW-0378">Hydrolase</keyword>
<evidence type="ECO:0000313" key="7">
    <source>
        <dbReference type="Proteomes" id="UP000593719"/>
    </source>
</evidence>
<dbReference type="Proteomes" id="UP000593719">
    <property type="component" value="Chromosome"/>
</dbReference>
<dbReference type="PANTHER" id="PTHR10794:SF94">
    <property type="entry name" value="ESTERASE YHET-RELATED"/>
    <property type="match status" value="1"/>
</dbReference>
<name>A0A7M1AYA1_9BACT</name>
<sequence>MGMNFKPSFLLKNRHLQTLYASLFRKVLVKNFEIETFTLSDGDFLECYWKKIDNHTKTTPVVILFHGLAGSYKSPYIQGTVKELKEAGFNSVVMHFRGCSGKQNLKPRSYHSGDTQDAFEFIQAVSKRYPRAKIFAVGFSLGANMLLKLLGEKGSTCKLTAAVAVSAPMLLDKCATHINKGFAKFYQKILLKDLKRDLEKKYESFNMKQIISLQRNEIKKLKNFWEFDNAYTAPVHGFSSAQEYYTKSSSRQFLKLISTPTLIIHAKDDPFMPPDILPKYNEISSAVELEVSEFGGHVGFVSGSIFHPEYWMEKRVVKFFYLRA</sequence>
<dbReference type="PROSITE" id="PS01133">
    <property type="entry name" value="UPF0017"/>
    <property type="match status" value="1"/>
</dbReference>
<evidence type="ECO:0000256" key="1">
    <source>
        <dbReference type="ARBA" id="ARBA00010884"/>
    </source>
</evidence>
<evidence type="ECO:0000313" key="6">
    <source>
        <dbReference type="EMBL" id="QOP42430.1"/>
    </source>
</evidence>
<dbReference type="InterPro" id="IPR050960">
    <property type="entry name" value="AB_hydrolase_4_sf"/>
</dbReference>
<accession>A0A7M1AYA1</accession>
<dbReference type="InterPro" id="IPR029058">
    <property type="entry name" value="AB_hydrolase_fold"/>
</dbReference>
<dbReference type="SUPFAM" id="SSF53474">
    <property type="entry name" value="alpha/beta-Hydrolases"/>
    <property type="match status" value="1"/>
</dbReference>
<keyword evidence="2" id="KW-0719">Serine esterase</keyword>
<dbReference type="EMBL" id="CP041235">
    <property type="protein sequence ID" value="QOP42430.1"/>
    <property type="molecule type" value="Genomic_DNA"/>
</dbReference>
<evidence type="ECO:0000256" key="2">
    <source>
        <dbReference type="ARBA" id="ARBA00022487"/>
    </source>
</evidence>
<protein>
    <submittedName>
        <fullName evidence="6">Hydrolase</fullName>
    </submittedName>
</protein>
<dbReference type="GO" id="GO:0034338">
    <property type="term" value="F:short-chain carboxylesterase activity"/>
    <property type="evidence" value="ECO:0007669"/>
    <property type="project" value="TreeGrafter"/>
</dbReference>
<dbReference type="Gene3D" id="3.40.50.1820">
    <property type="entry name" value="alpha/beta hydrolase"/>
    <property type="match status" value="1"/>
</dbReference>
<proteinExistence type="inferred from homology"/>
<dbReference type="PIRSF" id="PIRSF005211">
    <property type="entry name" value="Ab_hydro_YheT"/>
    <property type="match status" value="1"/>
</dbReference>
<dbReference type="InterPro" id="IPR012020">
    <property type="entry name" value="ABHD4"/>
</dbReference>
<keyword evidence="7" id="KW-1185">Reference proteome</keyword>
<dbReference type="InterPro" id="IPR000073">
    <property type="entry name" value="AB_hydrolase_1"/>
</dbReference>
<feature type="active site" description="Charge relay system" evidence="4">
    <location>
        <position position="140"/>
    </location>
</feature>
<dbReference type="Pfam" id="PF00561">
    <property type="entry name" value="Abhydrolase_1"/>
    <property type="match status" value="1"/>
</dbReference>
<dbReference type="PANTHER" id="PTHR10794">
    <property type="entry name" value="ABHYDROLASE DOMAIN-CONTAINING PROTEIN"/>
    <property type="match status" value="1"/>
</dbReference>
<comment type="similarity">
    <text evidence="1">Belongs to the AB hydrolase superfamily. AB hydrolase 4 family.</text>
</comment>
<feature type="active site" description="Charge relay system" evidence="4">
    <location>
        <position position="297"/>
    </location>
</feature>
<dbReference type="InterPro" id="IPR000952">
    <property type="entry name" value="AB_hydrolase_4_CS"/>
</dbReference>
<dbReference type="GO" id="GO:0047372">
    <property type="term" value="F:monoacylglycerol lipase activity"/>
    <property type="evidence" value="ECO:0007669"/>
    <property type="project" value="TreeGrafter"/>
</dbReference>
<dbReference type="AlphaFoldDB" id="A0A7M1AYA1"/>
<feature type="domain" description="AB hydrolase-1" evidence="5">
    <location>
        <begin position="60"/>
        <end position="302"/>
    </location>
</feature>
<organism evidence="6 7">
    <name type="scientific">Sulfurimonas sediminis</name>
    <dbReference type="NCBI Taxonomy" id="2590020"/>
    <lineage>
        <taxon>Bacteria</taxon>
        <taxon>Pseudomonadati</taxon>
        <taxon>Campylobacterota</taxon>
        <taxon>Epsilonproteobacteria</taxon>
        <taxon>Campylobacterales</taxon>
        <taxon>Sulfurimonadaceae</taxon>
        <taxon>Sulfurimonas</taxon>
    </lineage>
</organism>
<reference evidence="6 7" key="1">
    <citation type="submission" date="2019-06" db="EMBL/GenBank/DDBJ databases">
        <title>Sulfurimonas gotlandica sp. nov., a chemoautotrophic and psychrotolerant epsilonproteobacterium isolated from a pelagic redoxcline, and an emended description of the genus Sulfurimonas.</title>
        <authorList>
            <person name="Wang S."/>
            <person name="Jiang L."/>
            <person name="Shao Z."/>
        </authorList>
    </citation>
    <scope>NUCLEOTIDE SEQUENCE [LARGE SCALE GENOMIC DNA]</scope>
    <source>
        <strain evidence="6 7">S2-6</strain>
    </source>
</reference>
<dbReference type="NCBIfam" id="NF008218">
    <property type="entry name" value="PRK10985.1"/>
    <property type="match status" value="1"/>
</dbReference>
<evidence type="ECO:0000259" key="5">
    <source>
        <dbReference type="Pfam" id="PF00561"/>
    </source>
</evidence>
<evidence type="ECO:0000256" key="3">
    <source>
        <dbReference type="ARBA" id="ARBA00022801"/>
    </source>
</evidence>
<dbReference type="KEGG" id="ssei:FJR45_00035"/>
<gene>
    <name evidence="6" type="ORF">FJR45_00035</name>
</gene>
<evidence type="ECO:0000256" key="4">
    <source>
        <dbReference type="PIRSR" id="PIRSR005211-1"/>
    </source>
</evidence>